<evidence type="ECO:0000256" key="2">
    <source>
        <dbReference type="ARBA" id="ARBA00022475"/>
    </source>
</evidence>
<evidence type="ECO:0000313" key="7">
    <source>
        <dbReference type="EMBL" id="SCX80127.1"/>
    </source>
</evidence>
<keyword evidence="4 7" id="KW-0808">Transferase</keyword>
<dbReference type="GO" id="GO:0009247">
    <property type="term" value="P:glycolipid biosynthetic process"/>
    <property type="evidence" value="ECO:0007669"/>
    <property type="project" value="UniProtKB-ARBA"/>
</dbReference>
<sequence>MKFSRRIESMTYHLVKSLITFIGLISPRRADRLAHFVGHAWFKYDTRHRTVAMDNLTHVFGDSMDQKALTGLAKLNFVNTVRILFEMGQSTRWPLESICHQFRYYGMNHVINAHKKGKGVLLVMAHIGNWELAAPAIMASGFQSAAVYRTLDFKPLDRYTKEIRQKFGCRMYPTRRAVYGIRKELFKGNLVGLLIDQNASKPRQSVFVDFLGRKASANKGLAFFAMATDVPVISFFVVRENGKFRAEFGPEVPVVKTGDPEKDLVENTQAFNRVIEEMVRRYPDQWFWIHRRWKTRPLQESVSGREVGHLETL</sequence>
<dbReference type="STRING" id="419481.SAMN05216233_101378"/>
<evidence type="ECO:0000256" key="3">
    <source>
        <dbReference type="ARBA" id="ARBA00022519"/>
    </source>
</evidence>
<dbReference type="InterPro" id="IPR004960">
    <property type="entry name" value="LipA_acyltrans"/>
</dbReference>
<keyword evidence="2" id="KW-1003">Cell membrane</keyword>
<evidence type="ECO:0000256" key="6">
    <source>
        <dbReference type="ARBA" id="ARBA00023315"/>
    </source>
</evidence>
<dbReference type="CDD" id="cd07984">
    <property type="entry name" value="LPLAT_LABLAT-like"/>
    <property type="match status" value="1"/>
</dbReference>
<keyword evidence="8" id="KW-1185">Reference proteome</keyword>
<keyword evidence="5" id="KW-0472">Membrane</keyword>
<evidence type="ECO:0000256" key="1">
    <source>
        <dbReference type="ARBA" id="ARBA00004533"/>
    </source>
</evidence>
<dbReference type="GO" id="GO:0005886">
    <property type="term" value="C:plasma membrane"/>
    <property type="evidence" value="ECO:0007669"/>
    <property type="project" value="UniProtKB-SubCell"/>
</dbReference>
<evidence type="ECO:0000313" key="8">
    <source>
        <dbReference type="Proteomes" id="UP000198870"/>
    </source>
</evidence>
<evidence type="ECO:0000256" key="4">
    <source>
        <dbReference type="ARBA" id="ARBA00022679"/>
    </source>
</evidence>
<dbReference type="PANTHER" id="PTHR30606">
    <property type="entry name" value="LIPID A BIOSYNTHESIS LAUROYL ACYLTRANSFERASE"/>
    <property type="match status" value="1"/>
</dbReference>
<dbReference type="Proteomes" id="UP000198870">
    <property type="component" value="Unassembled WGS sequence"/>
</dbReference>
<reference evidence="7 8" key="1">
    <citation type="submission" date="2016-10" db="EMBL/GenBank/DDBJ databases">
        <authorList>
            <person name="de Groot N.N."/>
        </authorList>
    </citation>
    <scope>NUCLEOTIDE SEQUENCE [LARGE SCALE GENOMIC DNA]</scope>
    <source>
        <strain evidence="7 8">AA1</strain>
    </source>
</reference>
<dbReference type="AlphaFoldDB" id="A0A1G5AQG5"/>
<dbReference type="RefSeq" id="WP_092207677.1">
    <property type="nucleotide sequence ID" value="NZ_FMUX01000001.1"/>
</dbReference>
<dbReference type="EMBL" id="FMUX01000001">
    <property type="protein sequence ID" value="SCX80127.1"/>
    <property type="molecule type" value="Genomic_DNA"/>
</dbReference>
<dbReference type="PANTHER" id="PTHR30606:SF10">
    <property type="entry name" value="PHOSPHATIDYLINOSITOL MANNOSIDE ACYLTRANSFERASE"/>
    <property type="match status" value="1"/>
</dbReference>
<keyword evidence="3" id="KW-0997">Cell inner membrane</keyword>
<name>A0A1G5AQG5_9BACT</name>
<dbReference type="Pfam" id="PF03279">
    <property type="entry name" value="Lip_A_acyltrans"/>
    <property type="match status" value="1"/>
</dbReference>
<proteinExistence type="predicted"/>
<accession>A0A1G5AQG5</accession>
<evidence type="ECO:0000256" key="5">
    <source>
        <dbReference type="ARBA" id="ARBA00023136"/>
    </source>
</evidence>
<organism evidence="7 8">
    <name type="scientific">Desulfoluna spongiiphila</name>
    <dbReference type="NCBI Taxonomy" id="419481"/>
    <lineage>
        <taxon>Bacteria</taxon>
        <taxon>Pseudomonadati</taxon>
        <taxon>Thermodesulfobacteriota</taxon>
        <taxon>Desulfobacteria</taxon>
        <taxon>Desulfobacterales</taxon>
        <taxon>Desulfolunaceae</taxon>
        <taxon>Desulfoluna</taxon>
    </lineage>
</organism>
<dbReference type="GO" id="GO:0016746">
    <property type="term" value="F:acyltransferase activity"/>
    <property type="evidence" value="ECO:0007669"/>
    <property type="project" value="UniProtKB-KW"/>
</dbReference>
<dbReference type="PIRSF" id="PIRSF026649">
    <property type="entry name" value="MsbB"/>
    <property type="match status" value="1"/>
</dbReference>
<gene>
    <name evidence="7" type="ORF">SAMN05216233_101378</name>
</gene>
<comment type="subcellular location">
    <subcellularLocation>
        <location evidence="1">Cell inner membrane</location>
    </subcellularLocation>
</comment>
<protein>
    <submittedName>
        <fullName evidence="7">KDO2-lipid IV(A) lauroyltransferase</fullName>
    </submittedName>
</protein>
<keyword evidence="6" id="KW-0012">Acyltransferase</keyword>
<dbReference type="OrthoDB" id="9803456at2"/>